<proteinExistence type="predicted"/>
<reference evidence="1" key="1">
    <citation type="journal article" date="2015" name="Nature">
        <title>Complex archaea that bridge the gap between prokaryotes and eukaryotes.</title>
        <authorList>
            <person name="Spang A."/>
            <person name="Saw J.H."/>
            <person name="Jorgensen S.L."/>
            <person name="Zaremba-Niedzwiedzka K."/>
            <person name="Martijn J."/>
            <person name="Lind A.E."/>
            <person name="van Eijk R."/>
            <person name="Schleper C."/>
            <person name="Guy L."/>
            <person name="Ettema T.J."/>
        </authorList>
    </citation>
    <scope>NUCLEOTIDE SEQUENCE</scope>
</reference>
<gene>
    <name evidence="1" type="ORF">LCGC14_2331490</name>
</gene>
<name>A0A0F9CEQ6_9ZZZZ</name>
<evidence type="ECO:0000313" key="1">
    <source>
        <dbReference type="EMBL" id="KKL47843.1"/>
    </source>
</evidence>
<dbReference type="AlphaFoldDB" id="A0A0F9CEQ6"/>
<organism evidence="1">
    <name type="scientific">marine sediment metagenome</name>
    <dbReference type="NCBI Taxonomy" id="412755"/>
    <lineage>
        <taxon>unclassified sequences</taxon>
        <taxon>metagenomes</taxon>
        <taxon>ecological metagenomes</taxon>
    </lineage>
</organism>
<dbReference type="EMBL" id="LAZR01033524">
    <property type="protein sequence ID" value="KKL47843.1"/>
    <property type="molecule type" value="Genomic_DNA"/>
</dbReference>
<protein>
    <submittedName>
        <fullName evidence="1">Uncharacterized protein</fullName>
    </submittedName>
</protein>
<comment type="caution">
    <text evidence="1">The sequence shown here is derived from an EMBL/GenBank/DDBJ whole genome shotgun (WGS) entry which is preliminary data.</text>
</comment>
<sequence>MSDIHVITGNGLDNWTLLFHYAVPDINNEVSVNYRTALINGGLGGTSTMAEGVGAGEISTAELALIATGALYEHSISFLAESGATNNAEIIAEVQALYTASEAQVIDRLKRQLKYYGYTGDVP</sequence>
<accession>A0A0F9CEQ6</accession>